<dbReference type="eggNOG" id="COG4191">
    <property type="taxonomic scope" value="Bacteria"/>
</dbReference>
<dbReference type="InterPro" id="IPR003661">
    <property type="entry name" value="HisK_dim/P_dom"/>
</dbReference>
<evidence type="ECO:0000313" key="3">
    <source>
        <dbReference type="EMBL" id="ACN17090.1"/>
    </source>
</evidence>
<sequence length="219" mass="23693">MNGETEAVKPMGLAYFGKMMAAISHEIKNSLAIINENAGLVEDLCLMAKKGNPIDPERIGTIAGRVGQQIQRADTTVKKMNRLAHSVDDPVRQVDVAAALAFTLELGEKVLSTLGIEVKVVPPASPVVMNLNEFLFMNLLWETVAHVAAGIDRSKNRTMTITIGNTDKGVEFVFSPVDGVDGGKMPWDLALLEVFGANILPLADTRELVLKLPENAEIM</sequence>
<dbReference type="GO" id="GO:0000155">
    <property type="term" value="F:phosphorelay sensor kinase activity"/>
    <property type="evidence" value="ECO:0007669"/>
    <property type="project" value="InterPro"/>
</dbReference>
<protein>
    <recommendedName>
        <fullName evidence="2">histidine kinase</fullName>
        <ecNumber evidence="2">2.7.13.3</ecNumber>
    </recommendedName>
</protein>
<evidence type="ECO:0000256" key="2">
    <source>
        <dbReference type="ARBA" id="ARBA00012438"/>
    </source>
</evidence>
<keyword evidence="3" id="KW-0808">Transferase</keyword>
<organism evidence="3 4">
    <name type="scientific">Desulforapulum autotrophicum (strain ATCC 43914 / DSM 3382 / VKM B-1955 / HRM2)</name>
    <name type="common">Desulfobacterium autotrophicum</name>
    <dbReference type="NCBI Taxonomy" id="177437"/>
    <lineage>
        <taxon>Bacteria</taxon>
        <taxon>Pseudomonadati</taxon>
        <taxon>Thermodesulfobacteriota</taxon>
        <taxon>Desulfobacteria</taxon>
        <taxon>Desulfobacterales</taxon>
        <taxon>Desulfobacteraceae</taxon>
        <taxon>Desulforapulum</taxon>
    </lineage>
</organism>
<name>C0QC73_DESAH</name>
<dbReference type="OrthoDB" id="5417790at2"/>
<dbReference type="HOGENOM" id="CLU_108407_0_0_7"/>
<dbReference type="CDD" id="cd00082">
    <property type="entry name" value="HisKA"/>
    <property type="match status" value="1"/>
</dbReference>
<comment type="catalytic activity">
    <reaction evidence="1">
        <text>ATP + protein L-histidine = ADP + protein N-phospho-L-histidine.</text>
        <dbReference type="EC" id="2.7.13.3"/>
    </reaction>
</comment>
<gene>
    <name evidence="3" type="ordered locus">HRM2_40320</name>
</gene>
<proteinExistence type="predicted"/>
<dbReference type="EC" id="2.7.13.3" evidence="2"/>
<dbReference type="EMBL" id="CP001087">
    <property type="protein sequence ID" value="ACN17090.1"/>
    <property type="molecule type" value="Genomic_DNA"/>
</dbReference>
<dbReference type="AlphaFoldDB" id="C0QC73"/>
<dbReference type="Proteomes" id="UP000000442">
    <property type="component" value="Chromosome"/>
</dbReference>
<keyword evidence="4" id="KW-1185">Reference proteome</keyword>
<accession>C0QC73</accession>
<dbReference type="RefSeq" id="WP_015905824.1">
    <property type="nucleotide sequence ID" value="NC_012108.1"/>
</dbReference>
<keyword evidence="3" id="KW-0418">Kinase</keyword>
<dbReference type="KEGG" id="dat:HRM2_40320"/>
<evidence type="ECO:0000256" key="1">
    <source>
        <dbReference type="ARBA" id="ARBA00000085"/>
    </source>
</evidence>
<dbReference type="Gene3D" id="1.10.287.130">
    <property type="match status" value="1"/>
</dbReference>
<reference evidence="3 4" key="1">
    <citation type="journal article" date="2009" name="Environ. Microbiol.">
        <title>Genome sequence of Desulfobacterium autotrophicum HRM2, a marine sulfate reducer oxidizing organic carbon completely to carbon dioxide.</title>
        <authorList>
            <person name="Strittmatter A.W."/>
            <person name="Liesegang H."/>
            <person name="Rabus R."/>
            <person name="Decker I."/>
            <person name="Amann J."/>
            <person name="Andres S."/>
            <person name="Henne A."/>
            <person name="Fricke W.F."/>
            <person name="Martinez-Arias R."/>
            <person name="Bartels D."/>
            <person name="Goesmann A."/>
            <person name="Krause L."/>
            <person name="Puehler A."/>
            <person name="Klenk H.P."/>
            <person name="Richter M."/>
            <person name="Schuler M."/>
            <person name="Gloeckner F.O."/>
            <person name="Meyerdierks A."/>
            <person name="Gottschalk G."/>
            <person name="Amann R."/>
        </authorList>
    </citation>
    <scope>NUCLEOTIDE SEQUENCE [LARGE SCALE GENOMIC DNA]</scope>
    <source>
        <strain evidence="4">ATCC 43914 / DSM 3382 / HRM2</strain>
    </source>
</reference>
<evidence type="ECO:0000313" key="4">
    <source>
        <dbReference type="Proteomes" id="UP000000442"/>
    </source>
</evidence>
<dbReference type="STRING" id="177437.HRM2_40320"/>